<evidence type="ECO:0000313" key="2">
    <source>
        <dbReference type="Proteomes" id="UP000186609"/>
    </source>
</evidence>
<dbReference type="OrthoDB" id="5440754at2"/>
<keyword evidence="2" id="KW-1185">Reference proteome</keyword>
<dbReference type="Gene3D" id="3.40.50.300">
    <property type="entry name" value="P-loop containing nucleotide triphosphate hydrolases"/>
    <property type="match status" value="1"/>
</dbReference>
<name>A0A1P8JXG9_9BURK</name>
<dbReference type="Proteomes" id="UP000186609">
    <property type="component" value="Chromosome"/>
</dbReference>
<dbReference type="KEGG" id="rhy:RD110_15615"/>
<protein>
    <submittedName>
        <fullName evidence="1">TerL</fullName>
    </submittedName>
</protein>
<proteinExistence type="predicted"/>
<dbReference type="Gene3D" id="3.30.420.280">
    <property type="match status" value="1"/>
</dbReference>
<dbReference type="RefSeq" id="WP_076200329.1">
    <property type="nucleotide sequence ID" value="NZ_CP019236.1"/>
</dbReference>
<reference evidence="1 2" key="1">
    <citation type="submission" date="2017-01" db="EMBL/GenBank/DDBJ databases">
        <authorList>
            <person name="Mah S.A."/>
            <person name="Swanson W.J."/>
            <person name="Moy G.W."/>
            <person name="Vacquier V.D."/>
        </authorList>
    </citation>
    <scope>NUCLEOTIDE SEQUENCE [LARGE SCALE GENOMIC DNA]</scope>
    <source>
        <strain evidence="1 2">DCY110</strain>
    </source>
</reference>
<gene>
    <name evidence="1" type="ORF">RD110_15615</name>
</gene>
<sequence>MTPQIEYTYVPQGPTLEQYILSTAQRTFICGPLGSSKTNASCWKSFRVMLGQAPDSTGARKTRILAVRNTYSDLFSTTIKDWLEMFEGLGKFNRGGLEPPTHHVSFDLPDGTFVDAEMIFLALDRPDHIKKLRGMQLTAAWLNEVKELVFAVLEMMDLRVGRFPQAVPPTWYGMFGDTNAPDNDHWYYRLAEEVRPEGWVFLKQPGGLTRKNKDAAWEPNPLAENVKNLPLNYYINGAQGKTEAWILVNLANEYGFVADGKPVYPDYRDSTHCKEFELVPNLGLHIGLDFGLTPAAWIGQHLPNGQWRIRYELVTTDTGVIRFALELKRFLNEKCHGFPIVSITGDPAGDQRQAGDKEERTVFQLLEANGIPAVPAHTNVFATRTEAVNAPMRRMIDGQPGFLLHPDCKVSRKGMQGDYKFRRMKVSGDERYMDVPVKNASSHPCEAGQYLMLGGGEGVAALTVHNPNTAADAAKFRRLRGNR</sequence>
<dbReference type="AlphaFoldDB" id="A0A1P8JXG9"/>
<dbReference type="InterPro" id="IPR027417">
    <property type="entry name" value="P-loop_NTPase"/>
</dbReference>
<dbReference type="EMBL" id="CP019236">
    <property type="protein sequence ID" value="APW38450.1"/>
    <property type="molecule type" value="Genomic_DNA"/>
</dbReference>
<dbReference type="STRING" id="1842727.RD110_15615"/>
<organism evidence="1 2">
    <name type="scientific">Rhodoferax koreensis</name>
    <dbReference type="NCBI Taxonomy" id="1842727"/>
    <lineage>
        <taxon>Bacteria</taxon>
        <taxon>Pseudomonadati</taxon>
        <taxon>Pseudomonadota</taxon>
        <taxon>Betaproteobacteria</taxon>
        <taxon>Burkholderiales</taxon>
        <taxon>Comamonadaceae</taxon>
        <taxon>Rhodoferax</taxon>
    </lineage>
</organism>
<accession>A0A1P8JXG9</accession>
<evidence type="ECO:0000313" key="1">
    <source>
        <dbReference type="EMBL" id="APW38450.1"/>
    </source>
</evidence>